<dbReference type="STRING" id="1043004.A0A074W5B4"/>
<dbReference type="InterPro" id="IPR049492">
    <property type="entry name" value="BD-FAE-like_dom"/>
</dbReference>
<gene>
    <name evidence="3" type="ORF">M436DRAFT_58721</name>
</gene>
<dbReference type="InterPro" id="IPR029058">
    <property type="entry name" value="AB_hydrolase_fold"/>
</dbReference>
<dbReference type="HOGENOM" id="CLU_1180009_0_0_1"/>
<dbReference type="GO" id="GO:0016787">
    <property type="term" value="F:hydrolase activity"/>
    <property type="evidence" value="ECO:0007669"/>
    <property type="project" value="UniProtKB-KW"/>
</dbReference>
<sequence length="235" mass="26406">MDKEFKPLEPQQPFGSFVYKKVGNTTISLDVFLPDNLESISTEVRVFLFIHGGAWIAGNRESYCRPLFDEFLSRGYAVITADYRLVPESSFQEQLEDIRDLEQWIRQDLPEVLANRQRGVRCGDIIVAGASAGAHVALLILGSGRIFDIHLLPAPLFLCQSIRYPPVYQIMGSEDSVFECSHVTEFAAALDEQGVPHAEHIVQGADHAFEMSTKPGDTYHLTVFKPAVEWICRYA</sequence>
<dbReference type="PANTHER" id="PTHR48081">
    <property type="entry name" value="AB HYDROLASE SUPERFAMILY PROTEIN C4A8.06C"/>
    <property type="match status" value="1"/>
</dbReference>
<name>A0A074W5B4_9PEZI</name>
<dbReference type="SUPFAM" id="SSF53474">
    <property type="entry name" value="alpha/beta-Hydrolases"/>
    <property type="match status" value="1"/>
</dbReference>
<dbReference type="EMBL" id="KL584732">
    <property type="protein sequence ID" value="KEQ68320.1"/>
    <property type="molecule type" value="Genomic_DNA"/>
</dbReference>
<dbReference type="Proteomes" id="UP000027730">
    <property type="component" value="Unassembled WGS sequence"/>
</dbReference>
<evidence type="ECO:0000313" key="4">
    <source>
        <dbReference type="Proteomes" id="UP000027730"/>
    </source>
</evidence>
<dbReference type="RefSeq" id="XP_013422453.1">
    <property type="nucleotide sequence ID" value="XM_013566999.1"/>
</dbReference>
<reference evidence="3 4" key="1">
    <citation type="journal article" date="2014" name="BMC Genomics">
        <title>Genome sequencing of four Aureobasidium pullulans varieties: biotechnological potential, stress tolerance, and description of new species.</title>
        <authorList>
            <person name="Gostin Ar C."/>
            <person name="Ohm R.A."/>
            <person name="Kogej T."/>
            <person name="Sonjak S."/>
            <person name="Turk M."/>
            <person name="Zajc J."/>
            <person name="Zalar P."/>
            <person name="Grube M."/>
            <person name="Sun H."/>
            <person name="Han J."/>
            <person name="Sharma A."/>
            <person name="Chiniquy J."/>
            <person name="Ngan C.Y."/>
            <person name="Lipzen A."/>
            <person name="Barry K."/>
            <person name="Grigoriev I.V."/>
            <person name="Gunde-Cimerman N."/>
        </authorList>
    </citation>
    <scope>NUCLEOTIDE SEQUENCE [LARGE SCALE GENOMIC DNA]</scope>
    <source>
        <strain evidence="3 4">CBS 147.97</strain>
    </source>
</reference>
<dbReference type="Gene3D" id="3.40.50.1820">
    <property type="entry name" value="alpha/beta hydrolase"/>
    <property type="match status" value="1"/>
</dbReference>
<dbReference type="OrthoDB" id="19653at2759"/>
<keyword evidence="4" id="KW-1185">Reference proteome</keyword>
<dbReference type="AlphaFoldDB" id="A0A074W5B4"/>
<evidence type="ECO:0000256" key="1">
    <source>
        <dbReference type="ARBA" id="ARBA00022801"/>
    </source>
</evidence>
<keyword evidence="1 3" id="KW-0378">Hydrolase</keyword>
<protein>
    <submittedName>
        <fullName evidence="3">Alpha/beta-hydrolase</fullName>
    </submittedName>
</protein>
<evidence type="ECO:0000259" key="2">
    <source>
        <dbReference type="Pfam" id="PF20434"/>
    </source>
</evidence>
<organism evidence="3 4">
    <name type="scientific">Aureobasidium namibiae CBS 147.97</name>
    <dbReference type="NCBI Taxonomy" id="1043004"/>
    <lineage>
        <taxon>Eukaryota</taxon>
        <taxon>Fungi</taxon>
        <taxon>Dikarya</taxon>
        <taxon>Ascomycota</taxon>
        <taxon>Pezizomycotina</taxon>
        <taxon>Dothideomycetes</taxon>
        <taxon>Dothideomycetidae</taxon>
        <taxon>Dothideales</taxon>
        <taxon>Saccotheciaceae</taxon>
        <taxon>Aureobasidium</taxon>
    </lineage>
</organism>
<dbReference type="GeneID" id="25412707"/>
<accession>A0A074W5B4</accession>
<feature type="domain" description="BD-FAE-like" evidence="2">
    <location>
        <begin position="29"/>
        <end position="140"/>
    </location>
</feature>
<dbReference type="Pfam" id="PF20434">
    <property type="entry name" value="BD-FAE"/>
    <property type="match status" value="1"/>
</dbReference>
<dbReference type="InterPro" id="IPR050300">
    <property type="entry name" value="GDXG_lipolytic_enzyme"/>
</dbReference>
<proteinExistence type="predicted"/>
<evidence type="ECO:0000313" key="3">
    <source>
        <dbReference type="EMBL" id="KEQ68320.1"/>
    </source>
</evidence>